<keyword evidence="7" id="KW-0406">Ion transport</keyword>
<dbReference type="EC" id="7.1.2.2" evidence="2"/>
<dbReference type="PANTHER" id="PTHR43607:SF1">
    <property type="entry name" value="H(+)-TRANSPORTING TWO-SECTOR ATPASE"/>
    <property type="match status" value="1"/>
</dbReference>
<evidence type="ECO:0000256" key="3">
    <source>
        <dbReference type="ARBA" id="ARBA00022448"/>
    </source>
</evidence>
<dbReference type="Pfam" id="PF00006">
    <property type="entry name" value="ATP-synt_ab"/>
    <property type="match status" value="1"/>
</dbReference>
<dbReference type="Gene3D" id="3.40.50.300">
    <property type="entry name" value="P-loop containing nucleotide triphosphate hydrolases"/>
    <property type="match status" value="1"/>
</dbReference>
<dbReference type="EMBL" id="KZ851856">
    <property type="protein sequence ID" value="RDK41072.1"/>
    <property type="molecule type" value="Genomic_DNA"/>
</dbReference>
<dbReference type="InterPro" id="IPR055190">
    <property type="entry name" value="ATP-synt_VA_C"/>
</dbReference>
<dbReference type="Pfam" id="PF22919">
    <property type="entry name" value="ATP-synt_VA_C"/>
    <property type="match status" value="1"/>
</dbReference>
<evidence type="ECO:0000256" key="2">
    <source>
        <dbReference type="ARBA" id="ARBA00012473"/>
    </source>
</evidence>
<comment type="similarity">
    <text evidence="1">Belongs to the ATPase alpha/beta chains family.</text>
</comment>
<evidence type="ECO:0000259" key="8">
    <source>
        <dbReference type="Pfam" id="PF00006"/>
    </source>
</evidence>
<dbReference type="InterPro" id="IPR027417">
    <property type="entry name" value="P-loop_NTPase"/>
</dbReference>
<evidence type="ECO:0000256" key="4">
    <source>
        <dbReference type="ARBA" id="ARBA00022741"/>
    </source>
</evidence>
<feature type="domain" description="ATP synthase A/B type C-terminal" evidence="9">
    <location>
        <begin position="204"/>
        <end position="304"/>
    </location>
</feature>
<reference evidence="10 11" key="1">
    <citation type="submission" date="2018-07" db="EMBL/GenBank/DDBJ databases">
        <title>Section-level genome sequencing of Aspergillus section Nigri to investigate inter- and intra-species variation.</title>
        <authorList>
            <consortium name="DOE Joint Genome Institute"/>
            <person name="Vesth T.C."/>
            <person name="Nybo J.L."/>
            <person name="Theobald S."/>
            <person name="Frisvad J.C."/>
            <person name="Larsen T.O."/>
            <person name="Nielsen K.F."/>
            <person name="Hoof J.B."/>
            <person name="Brandl J."/>
            <person name="Salamov A."/>
            <person name="Riley R."/>
            <person name="Gladden J.M."/>
            <person name="Phatale P."/>
            <person name="Nielsen M.T."/>
            <person name="Lyhne E.K."/>
            <person name="Kogle M.E."/>
            <person name="Strasser K."/>
            <person name="McDonnell E."/>
            <person name="Barry K."/>
            <person name="Clum A."/>
            <person name="Chen C."/>
            <person name="Nolan M."/>
            <person name="Sandor L."/>
            <person name="Kuo A."/>
            <person name="Lipzen A."/>
            <person name="Hainaut M."/>
            <person name="Drula E."/>
            <person name="Tsang A."/>
            <person name="Magnuson J.K."/>
            <person name="Henrissat B."/>
            <person name="Wiebenga A."/>
            <person name="Simmons B.A."/>
            <person name="Makela M.R."/>
            <person name="De vries R.P."/>
            <person name="Grigoriev I.V."/>
            <person name="Mortensen U.H."/>
            <person name="Baker S.E."/>
            <person name="Andersen M.R."/>
        </authorList>
    </citation>
    <scope>NUCLEOTIDE SEQUENCE [LARGE SCALE GENOMIC DNA]</scope>
    <source>
        <strain evidence="10 11">ATCC 13157</strain>
    </source>
</reference>
<evidence type="ECO:0000313" key="11">
    <source>
        <dbReference type="Proteomes" id="UP000254937"/>
    </source>
</evidence>
<dbReference type="Proteomes" id="UP000254937">
    <property type="component" value="Unassembled WGS sequence"/>
</dbReference>
<dbReference type="InterPro" id="IPR022878">
    <property type="entry name" value="V-ATPase_asu"/>
</dbReference>
<evidence type="ECO:0000256" key="6">
    <source>
        <dbReference type="ARBA" id="ARBA00022967"/>
    </source>
</evidence>
<proteinExistence type="inferred from homology"/>
<dbReference type="GO" id="GO:0046961">
    <property type="term" value="F:proton-transporting ATPase activity, rotational mechanism"/>
    <property type="evidence" value="ECO:0007669"/>
    <property type="project" value="InterPro"/>
</dbReference>
<feature type="domain" description="ATPase F1/V1/A1 complex alpha/beta subunit nucleotide-binding" evidence="8">
    <location>
        <begin position="26"/>
        <end position="188"/>
    </location>
</feature>
<protein>
    <recommendedName>
        <fullName evidence="2">H(+)-transporting two-sector ATPase</fullName>
        <ecNumber evidence="2">7.1.2.2</ecNumber>
    </recommendedName>
</protein>
<dbReference type="PANTHER" id="PTHR43607">
    <property type="entry name" value="V-TYPE PROTON ATPASE CATALYTIC SUBUNIT A"/>
    <property type="match status" value="1"/>
</dbReference>
<dbReference type="Gene3D" id="1.10.1140.10">
    <property type="entry name" value="Bovine Mitochondrial F1-atpase, Atp Synthase Beta Chain, Chain D, domain 3"/>
    <property type="match status" value="1"/>
</dbReference>
<dbReference type="GO" id="GO:0000329">
    <property type="term" value="C:fungal-type vacuole membrane"/>
    <property type="evidence" value="ECO:0007669"/>
    <property type="project" value="TreeGrafter"/>
</dbReference>
<keyword evidence="11" id="KW-1185">Reference proteome</keyword>
<dbReference type="FunFam" id="1.10.1140.10:FF:000002">
    <property type="entry name" value="V-type proton ATPase catalytic subunit A"/>
    <property type="match status" value="1"/>
</dbReference>
<evidence type="ECO:0000256" key="1">
    <source>
        <dbReference type="ARBA" id="ARBA00008936"/>
    </source>
</evidence>
<dbReference type="GO" id="GO:0005524">
    <property type="term" value="F:ATP binding"/>
    <property type="evidence" value="ECO:0007669"/>
    <property type="project" value="UniProtKB-KW"/>
</dbReference>
<keyword evidence="6" id="KW-1278">Translocase</keyword>
<sequence>MMHIWPVRIPRPATENLCCDSPFLTGQRVLDALFPCAQGGTVYIPGAISKFSNSDVIIYVGCGERGNEMAEVLMEFPQPIMKRTCLIANTSNMPVAACEVSIYTGITISEYFRDQGKNVTLLADSTSCWAEALRENSGFPVYLGSKLASFYEQRNGSLSIIGVVSPPGGDFSDPVTSCTLGIVQYFLSVNIPLLYSNYSTALDEYHEKYRPGFPQLRTKMKQLLSNYDDLKQFVQLVGKTALNDHEKIILDVASLVEEDFLQQNAYSSYDQFCPLWKTEYLMKGFMDFYGESQAIISQGYSWAKVKGFSADTWSALRNMKFETPDDEDIVSAKLVQLTLRAEHDLRSAKSSRYMLHAG</sequence>
<dbReference type="SUPFAM" id="SSF52540">
    <property type="entry name" value="P-loop containing nucleoside triphosphate hydrolases"/>
    <property type="match status" value="1"/>
</dbReference>
<dbReference type="InterPro" id="IPR024034">
    <property type="entry name" value="ATPase_F1/V1_b/a_C"/>
</dbReference>
<gene>
    <name evidence="10" type="ORF">M752DRAFT_284572</name>
</gene>
<accession>A0A370PFX9</accession>
<dbReference type="InterPro" id="IPR000194">
    <property type="entry name" value="ATPase_F1/V1/A1_a/bsu_nucl-bd"/>
</dbReference>
<dbReference type="CDD" id="cd18111">
    <property type="entry name" value="ATP-synt_V_A-type_alpha_C"/>
    <property type="match status" value="1"/>
</dbReference>
<keyword evidence="5" id="KW-0067">ATP-binding</keyword>
<name>A0A370PFX9_ASPPH</name>
<keyword evidence="3" id="KW-0813">Transport</keyword>
<organism evidence="10 11">
    <name type="scientific">Aspergillus phoenicis ATCC 13157</name>
    <dbReference type="NCBI Taxonomy" id="1353007"/>
    <lineage>
        <taxon>Eukaryota</taxon>
        <taxon>Fungi</taxon>
        <taxon>Dikarya</taxon>
        <taxon>Ascomycota</taxon>
        <taxon>Pezizomycotina</taxon>
        <taxon>Eurotiomycetes</taxon>
        <taxon>Eurotiomycetidae</taxon>
        <taxon>Eurotiales</taxon>
        <taxon>Aspergillaceae</taxon>
        <taxon>Aspergillus</taxon>
    </lineage>
</organism>
<evidence type="ECO:0000259" key="9">
    <source>
        <dbReference type="Pfam" id="PF22919"/>
    </source>
</evidence>
<keyword evidence="4" id="KW-0547">Nucleotide-binding</keyword>
<dbReference type="GO" id="GO:0046034">
    <property type="term" value="P:ATP metabolic process"/>
    <property type="evidence" value="ECO:0007669"/>
    <property type="project" value="InterPro"/>
</dbReference>
<dbReference type="AlphaFoldDB" id="A0A370PFX9"/>
<evidence type="ECO:0000256" key="7">
    <source>
        <dbReference type="ARBA" id="ARBA00023065"/>
    </source>
</evidence>
<dbReference type="SUPFAM" id="SSF47917">
    <property type="entry name" value="C-terminal domain of alpha and beta subunits of F1 ATP synthase"/>
    <property type="match status" value="1"/>
</dbReference>
<evidence type="ECO:0000313" key="10">
    <source>
        <dbReference type="EMBL" id="RDK41072.1"/>
    </source>
</evidence>
<evidence type="ECO:0000256" key="5">
    <source>
        <dbReference type="ARBA" id="ARBA00022840"/>
    </source>
</evidence>